<proteinExistence type="predicted"/>
<organism evidence="1 2">
    <name type="scientific">Tetranychus urticae</name>
    <name type="common">Two-spotted spider mite</name>
    <dbReference type="NCBI Taxonomy" id="32264"/>
    <lineage>
        <taxon>Eukaryota</taxon>
        <taxon>Metazoa</taxon>
        <taxon>Ecdysozoa</taxon>
        <taxon>Arthropoda</taxon>
        <taxon>Chelicerata</taxon>
        <taxon>Arachnida</taxon>
        <taxon>Acari</taxon>
        <taxon>Acariformes</taxon>
        <taxon>Trombidiformes</taxon>
        <taxon>Prostigmata</taxon>
        <taxon>Eleutherengona</taxon>
        <taxon>Raphignathae</taxon>
        <taxon>Tetranychoidea</taxon>
        <taxon>Tetranychidae</taxon>
        <taxon>Tetranychus</taxon>
    </lineage>
</organism>
<protein>
    <submittedName>
        <fullName evidence="1">Uncharacterized protein</fullName>
    </submittedName>
</protein>
<dbReference type="HOGENOM" id="CLU_3225204_0_0_1"/>
<keyword evidence="2" id="KW-1185">Reference proteome</keyword>
<dbReference type="Proteomes" id="UP000015104">
    <property type="component" value="Unassembled WGS sequence"/>
</dbReference>
<sequence length="44" mass="4997">MNKYCGNQLNNTIIISRSNYMIINVIAGSRMVGRGFNATFRFIP</sequence>
<dbReference type="Gene3D" id="2.60.120.290">
    <property type="entry name" value="Spermadhesin, CUB domain"/>
    <property type="match status" value="1"/>
</dbReference>
<dbReference type="AlphaFoldDB" id="T1K4I3"/>
<dbReference type="SUPFAM" id="SSF49854">
    <property type="entry name" value="Spermadhesin, CUB domain"/>
    <property type="match status" value="1"/>
</dbReference>
<reference evidence="1" key="2">
    <citation type="submission" date="2015-06" db="UniProtKB">
        <authorList>
            <consortium name="EnsemblMetazoa"/>
        </authorList>
    </citation>
    <scope>IDENTIFICATION</scope>
</reference>
<dbReference type="EMBL" id="CAEY01001578">
    <property type="status" value="NOT_ANNOTATED_CDS"/>
    <property type="molecule type" value="Genomic_DNA"/>
</dbReference>
<dbReference type="InterPro" id="IPR035914">
    <property type="entry name" value="Sperma_CUB_dom_sf"/>
</dbReference>
<evidence type="ECO:0000313" key="2">
    <source>
        <dbReference type="Proteomes" id="UP000015104"/>
    </source>
</evidence>
<accession>T1K4I3</accession>
<name>T1K4I3_TETUR</name>
<reference evidence="2" key="1">
    <citation type="submission" date="2011-08" db="EMBL/GenBank/DDBJ databases">
        <authorList>
            <person name="Rombauts S."/>
        </authorList>
    </citation>
    <scope>NUCLEOTIDE SEQUENCE</scope>
    <source>
        <strain evidence="2">London</strain>
    </source>
</reference>
<evidence type="ECO:0000313" key="1">
    <source>
        <dbReference type="EnsemblMetazoa" id="tetur05g02720.1"/>
    </source>
</evidence>
<dbReference type="EnsemblMetazoa" id="tetur05g02720.1">
    <property type="protein sequence ID" value="tetur05g02720.1"/>
    <property type="gene ID" value="tetur05g02720"/>
</dbReference>